<dbReference type="AlphaFoldDB" id="A0A194Q0V8"/>
<name>A0A194Q0V8_PAPXU</name>
<proteinExistence type="predicted"/>
<organism evidence="2 3">
    <name type="scientific">Papilio xuthus</name>
    <name type="common">Asian swallowtail butterfly</name>
    <dbReference type="NCBI Taxonomy" id="66420"/>
    <lineage>
        <taxon>Eukaryota</taxon>
        <taxon>Metazoa</taxon>
        <taxon>Ecdysozoa</taxon>
        <taxon>Arthropoda</taxon>
        <taxon>Hexapoda</taxon>
        <taxon>Insecta</taxon>
        <taxon>Pterygota</taxon>
        <taxon>Neoptera</taxon>
        <taxon>Endopterygota</taxon>
        <taxon>Lepidoptera</taxon>
        <taxon>Glossata</taxon>
        <taxon>Ditrysia</taxon>
        <taxon>Papilionoidea</taxon>
        <taxon>Papilionidae</taxon>
        <taxon>Papilioninae</taxon>
        <taxon>Papilio</taxon>
    </lineage>
</organism>
<reference evidence="2 3" key="1">
    <citation type="journal article" date="2015" name="Nat. Commun.">
        <title>Outbred genome sequencing and CRISPR/Cas9 gene editing in butterflies.</title>
        <authorList>
            <person name="Li X."/>
            <person name="Fan D."/>
            <person name="Zhang W."/>
            <person name="Liu G."/>
            <person name="Zhang L."/>
            <person name="Zhao L."/>
            <person name="Fang X."/>
            <person name="Chen L."/>
            <person name="Dong Y."/>
            <person name="Chen Y."/>
            <person name="Ding Y."/>
            <person name="Zhao R."/>
            <person name="Feng M."/>
            <person name="Zhu Y."/>
            <person name="Feng Y."/>
            <person name="Jiang X."/>
            <person name="Zhu D."/>
            <person name="Xiang H."/>
            <person name="Feng X."/>
            <person name="Li S."/>
            <person name="Wang J."/>
            <person name="Zhang G."/>
            <person name="Kronforst M.R."/>
            <person name="Wang W."/>
        </authorList>
    </citation>
    <scope>NUCLEOTIDE SEQUENCE [LARGE SCALE GENOMIC DNA]</scope>
    <source>
        <strain evidence="2">Ya'a_city_454_Px</strain>
        <tissue evidence="2">Whole body</tissue>
    </source>
</reference>
<feature type="region of interest" description="Disordered" evidence="1">
    <location>
        <begin position="621"/>
        <end position="770"/>
    </location>
</feature>
<feature type="compositionally biased region" description="Polar residues" evidence="1">
    <location>
        <begin position="725"/>
        <end position="734"/>
    </location>
</feature>
<gene>
    <name evidence="2" type="ORF">RR46_05370</name>
</gene>
<sequence length="842" mass="93023">MPQQKHRRRWRRKGMCCMPAPRPCIDSMPRRCMPHCAVCPPCPSAQHITASSSSHSECSCEEEKFCTVDSCKNAPQCITAKLKYCPYGFKDKSGSDLRPDQAHSREMLEYQPSQEREMRAQYPQAASTPYMQPQAQPGGQLTPEFAPSGYASVPTISSIHSRAPDQFDQSMPQYVQQMPVDAVQGPIMQQDFGPPGSQAQMQGRMTPISPESQAQMQSRMMPISPESQPQIQGRMMPISPEYQAPMQGRIIAMPPESQPQMQQRMMPVPPESQAQMQGRMTPISPESQVQMQGRMMPIPPESQPQMQQRMMPISPESQAQMQGRYIPISPEPQAQMQQRMIPRPDTMPSPVSVTSGPSIQIRTADQFQPYYTQPQDTMPSYDYPATRRPIPVSQEEGYMNIPRAEKQVGGYSPAQYSLGPAPEDSIYPSGPPPPQFDPGQKYSLSAVSSADRMKPRPIIIQDEPRRMPQYTSATEYVPSDRPLAPSPRPPRVQQPVPESSYVRYVSESPTSPAPSERIPSSRPVSTEGLARTVYRPPYQADTSMGVPYQADTSRGVPYQADISRGAPYQADTSRGVPYQADVSRGVPYQADISMGTPYQAEARMGAPYPAEVRAGAPYQAGTRTGAPYQADTRMGAPYQDTRTGYQPSVAAEPVPKKSVHHALPDTTYDTSLPLSPSAPEMDVTMDRSRRGYQPMPSGYESAMESPPTMVQSPPSRYPIGRPLAESTSIGSSRNIPMDYSAGPPLSPPTSMRTSEQRPTATDGLHKISYRGPSTGYNKFCKEPPQPEYVDKSVGFEYPVPQSELGASDETPPKCSCRFPPAFKHLECAGLMSGTCECNENDL</sequence>
<accession>A0A194Q0V8</accession>
<protein>
    <submittedName>
        <fullName evidence="2">Ribosome-binding protein 1</fullName>
    </submittedName>
</protein>
<evidence type="ECO:0000256" key="1">
    <source>
        <dbReference type="SAM" id="MobiDB-lite"/>
    </source>
</evidence>
<dbReference type="Proteomes" id="UP000053268">
    <property type="component" value="Unassembled WGS sequence"/>
</dbReference>
<dbReference type="STRING" id="66420.A0A194Q0V8"/>
<keyword evidence="3" id="KW-1185">Reference proteome</keyword>
<evidence type="ECO:0000313" key="2">
    <source>
        <dbReference type="EMBL" id="KPI99186.1"/>
    </source>
</evidence>
<feature type="compositionally biased region" description="Polar residues" evidence="1">
    <location>
        <begin position="748"/>
        <end position="759"/>
    </location>
</feature>
<dbReference type="EMBL" id="KQ459580">
    <property type="protein sequence ID" value="KPI99186.1"/>
    <property type="molecule type" value="Genomic_DNA"/>
</dbReference>
<evidence type="ECO:0000313" key="3">
    <source>
        <dbReference type="Proteomes" id="UP000053268"/>
    </source>
</evidence>
<feature type="region of interest" description="Disordered" evidence="1">
    <location>
        <begin position="370"/>
        <end position="552"/>
    </location>
</feature>